<dbReference type="Proteomes" id="UP000735302">
    <property type="component" value="Unassembled WGS sequence"/>
</dbReference>
<name>A0AAV4BLQ2_9GAST</name>
<feature type="compositionally biased region" description="Pro residues" evidence="1">
    <location>
        <begin position="57"/>
        <end position="66"/>
    </location>
</feature>
<feature type="region of interest" description="Disordered" evidence="1">
    <location>
        <begin position="42"/>
        <end position="69"/>
    </location>
</feature>
<comment type="caution">
    <text evidence="2">The sequence shown here is derived from an EMBL/GenBank/DDBJ whole genome shotgun (WGS) entry which is preliminary data.</text>
</comment>
<proteinExistence type="predicted"/>
<evidence type="ECO:0000256" key="1">
    <source>
        <dbReference type="SAM" id="MobiDB-lite"/>
    </source>
</evidence>
<evidence type="ECO:0000313" key="3">
    <source>
        <dbReference type="Proteomes" id="UP000735302"/>
    </source>
</evidence>
<sequence length="96" mass="10621">MVSDSWYWEITCLKYTTQPITKGEGRGEVCVGKVQSLATCDTVQSQGGSPHHCNPRQPQPPPPPTLPSQSEDVILRVWIVHDLLPVIQLKSCSIPE</sequence>
<accession>A0AAV4BLQ2</accession>
<evidence type="ECO:0000313" key="2">
    <source>
        <dbReference type="EMBL" id="GFO19936.1"/>
    </source>
</evidence>
<dbReference type="AlphaFoldDB" id="A0AAV4BLQ2"/>
<organism evidence="2 3">
    <name type="scientific">Plakobranchus ocellatus</name>
    <dbReference type="NCBI Taxonomy" id="259542"/>
    <lineage>
        <taxon>Eukaryota</taxon>
        <taxon>Metazoa</taxon>
        <taxon>Spiralia</taxon>
        <taxon>Lophotrochozoa</taxon>
        <taxon>Mollusca</taxon>
        <taxon>Gastropoda</taxon>
        <taxon>Heterobranchia</taxon>
        <taxon>Euthyneura</taxon>
        <taxon>Panpulmonata</taxon>
        <taxon>Sacoglossa</taxon>
        <taxon>Placobranchoidea</taxon>
        <taxon>Plakobranchidae</taxon>
        <taxon>Plakobranchus</taxon>
    </lineage>
</organism>
<keyword evidence="3" id="KW-1185">Reference proteome</keyword>
<dbReference type="EMBL" id="BLXT01005122">
    <property type="protein sequence ID" value="GFO19936.1"/>
    <property type="molecule type" value="Genomic_DNA"/>
</dbReference>
<reference evidence="2 3" key="1">
    <citation type="journal article" date="2021" name="Elife">
        <title>Chloroplast acquisition without the gene transfer in kleptoplastic sea slugs, Plakobranchus ocellatus.</title>
        <authorList>
            <person name="Maeda T."/>
            <person name="Takahashi S."/>
            <person name="Yoshida T."/>
            <person name="Shimamura S."/>
            <person name="Takaki Y."/>
            <person name="Nagai Y."/>
            <person name="Toyoda A."/>
            <person name="Suzuki Y."/>
            <person name="Arimoto A."/>
            <person name="Ishii H."/>
            <person name="Satoh N."/>
            <person name="Nishiyama T."/>
            <person name="Hasebe M."/>
            <person name="Maruyama T."/>
            <person name="Minagawa J."/>
            <person name="Obokata J."/>
            <person name="Shigenobu S."/>
        </authorList>
    </citation>
    <scope>NUCLEOTIDE SEQUENCE [LARGE SCALE GENOMIC DNA]</scope>
</reference>
<protein>
    <submittedName>
        <fullName evidence="2">Uncharacterized protein</fullName>
    </submittedName>
</protein>
<gene>
    <name evidence="2" type="ORF">PoB_004644100</name>
</gene>